<gene>
    <name evidence="2" type="ORF">FLL46_01360</name>
</gene>
<dbReference type="RefSeq" id="WP_142891624.1">
    <property type="nucleotide sequence ID" value="NZ_ML660160.1"/>
</dbReference>
<keyword evidence="1" id="KW-0732">Signal</keyword>
<dbReference type="SUPFAM" id="SSF56935">
    <property type="entry name" value="Porins"/>
    <property type="match status" value="1"/>
</dbReference>
<dbReference type="AlphaFoldDB" id="A0A545UJC0"/>
<evidence type="ECO:0000256" key="1">
    <source>
        <dbReference type="SAM" id="SignalP"/>
    </source>
</evidence>
<evidence type="ECO:0008006" key="4">
    <source>
        <dbReference type="Google" id="ProtNLM"/>
    </source>
</evidence>
<protein>
    <recommendedName>
        <fullName evidence="4">Porin family protein</fullName>
    </recommendedName>
</protein>
<organism evidence="2 3">
    <name type="scientific">Aliikangiella coralliicola</name>
    <dbReference type="NCBI Taxonomy" id="2592383"/>
    <lineage>
        <taxon>Bacteria</taxon>
        <taxon>Pseudomonadati</taxon>
        <taxon>Pseudomonadota</taxon>
        <taxon>Gammaproteobacteria</taxon>
        <taxon>Oceanospirillales</taxon>
        <taxon>Pleioneaceae</taxon>
        <taxon>Aliikangiella</taxon>
    </lineage>
</organism>
<feature type="chain" id="PRO_5021786726" description="Porin family protein" evidence="1">
    <location>
        <begin position="24"/>
        <end position="148"/>
    </location>
</feature>
<accession>A0A545UJC0</accession>
<comment type="caution">
    <text evidence="2">The sequence shown here is derived from an EMBL/GenBank/DDBJ whole genome shotgun (WGS) entry which is preliminary data.</text>
</comment>
<reference evidence="2 3" key="1">
    <citation type="submission" date="2019-07" db="EMBL/GenBank/DDBJ databases">
        <title>Draft genome for Aliikangiella sp. M105.</title>
        <authorList>
            <person name="Wang G."/>
        </authorList>
    </citation>
    <scope>NUCLEOTIDE SEQUENCE [LARGE SCALE GENOMIC DNA]</scope>
    <source>
        <strain evidence="2 3">M105</strain>
    </source>
</reference>
<proteinExistence type="predicted"/>
<keyword evidence="3" id="KW-1185">Reference proteome</keyword>
<evidence type="ECO:0000313" key="3">
    <source>
        <dbReference type="Proteomes" id="UP000315439"/>
    </source>
</evidence>
<dbReference type="OrthoDB" id="1446922at2"/>
<sequence>MKRVIPIFFVVMVSFCASSNSNASNTLGTFLGQTRHSGENRTTYGLEYERLVASNFSVGVAIEQSREGGHDINSLIGNVFYSPATHWRLGIGYGKEDVSGKDAEDIIRFSLAYEIHVTNSISLAPSIAKDRIDGESQTLAGISLSYHF</sequence>
<feature type="signal peptide" evidence="1">
    <location>
        <begin position="1"/>
        <end position="23"/>
    </location>
</feature>
<name>A0A545UJC0_9GAMM</name>
<evidence type="ECO:0000313" key="2">
    <source>
        <dbReference type="EMBL" id="TQV89560.1"/>
    </source>
</evidence>
<dbReference type="Proteomes" id="UP000315439">
    <property type="component" value="Unassembled WGS sequence"/>
</dbReference>
<dbReference type="EMBL" id="VIKS01000001">
    <property type="protein sequence ID" value="TQV89560.1"/>
    <property type="molecule type" value="Genomic_DNA"/>
</dbReference>